<feature type="region of interest" description="Disordered" evidence="1">
    <location>
        <begin position="1"/>
        <end position="22"/>
    </location>
</feature>
<gene>
    <name evidence="3 5" type="ORF">P152DRAFT_435523</name>
</gene>
<dbReference type="RefSeq" id="XP_033534711.1">
    <property type="nucleotide sequence ID" value="XM_033677533.1"/>
</dbReference>
<feature type="transmembrane region" description="Helical" evidence="2">
    <location>
        <begin position="446"/>
        <end position="469"/>
    </location>
</feature>
<dbReference type="Proteomes" id="UP000504638">
    <property type="component" value="Unplaced"/>
</dbReference>
<protein>
    <submittedName>
        <fullName evidence="3 5">Uncharacterized protein</fullName>
    </submittedName>
</protein>
<feature type="transmembrane region" description="Helical" evidence="2">
    <location>
        <begin position="314"/>
        <end position="337"/>
    </location>
</feature>
<feature type="transmembrane region" description="Helical" evidence="2">
    <location>
        <begin position="349"/>
        <end position="367"/>
    </location>
</feature>
<feature type="transmembrane region" description="Helical" evidence="2">
    <location>
        <begin position="412"/>
        <end position="434"/>
    </location>
</feature>
<reference evidence="5" key="2">
    <citation type="submission" date="2020-04" db="EMBL/GenBank/DDBJ databases">
        <authorList>
            <consortium name="NCBI Genome Project"/>
        </authorList>
    </citation>
    <scope>NUCLEOTIDE SEQUENCE</scope>
    <source>
        <strain evidence="5">CBS 781.70</strain>
    </source>
</reference>
<reference evidence="3 5" key="1">
    <citation type="submission" date="2020-01" db="EMBL/GenBank/DDBJ databases">
        <authorList>
            <consortium name="DOE Joint Genome Institute"/>
            <person name="Haridas S."/>
            <person name="Albert R."/>
            <person name="Binder M."/>
            <person name="Bloem J."/>
            <person name="Labutti K."/>
            <person name="Salamov A."/>
            <person name="Andreopoulos B."/>
            <person name="Baker S.E."/>
            <person name="Barry K."/>
            <person name="Bills G."/>
            <person name="Bluhm B.H."/>
            <person name="Cannon C."/>
            <person name="Castanera R."/>
            <person name="Culley D.E."/>
            <person name="Daum C."/>
            <person name="Ezra D."/>
            <person name="Gonzalez J.B."/>
            <person name="Henrissat B."/>
            <person name="Kuo A."/>
            <person name="Liang C."/>
            <person name="Lipzen A."/>
            <person name="Lutzoni F."/>
            <person name="Magnuson J."/>
            <person name="Mondo S."/>
            <person name="Nolan M."/>
            <person name="Ohm R."/>
            <person name="Pangilinan J."/>
            <person name="Park H.-J."/>
            <person name="Ramirez L."/>
            <person name="Alfaro M."/>
            <person name="Sun H."/>
            <person name="Tritt A."/>
            <person name="Yoshinaga Y."/>
            <person name="Zwiers L.-H."/>
            <person name="Turgeon B.G."/>
            <person name="Goodwin S.B."/>
            <person name="Spatafora J.W."/>
            <person name="Crous P.W."/>
            <person name="Grigoriev I.V."/>
        </authorList>
    </citation>
    <scope>NUCLEOTIDE SEQUENCE</scope>
    <source>
        <strain evidence="3 5">CBS 781.70</strain>
    </source>
</reference>
<evidence type="ECO:0000313" key="4">
    <source>
        <dbReference type="Proteomes" id="UP000504638"/>
    </source>
</evidence>
<keyword evidence="2" id="KW-0812">Transmembrane</keyword>
<evidence type="ECO:0000256" key="2">
    <source>
        <dbReference type="SAM" id="Phobius"/>
    </source>
</evidence>
<name>A0A6G1G5A8_9PEZI</name>
<accession>A0A6G1G5A8</accession>
<dbReference type="AlphaFoldDB" id="A0A6G1G5A8"/>
<keyword evidence="4" id="KW-1185">Reference proteome</keyword>
<keyword evidence="2" id="KW-0472">Membrane</keyword>
<organism evidence="3">
    <name type="scientific">Eremomyces bilateralis CBS 781.70</name>
    <dbReference type="NCBI Taxonomy" id="1392243"/>
    <lineage>
        <taxon>Eukaryota</taxon>
        <taxon>Fungi</taxon>
        <taxon>Dikarya</taxon>
        <taxon>Ascomycota</taxon>
        <taxon>Pezizomycotina</taxon>
        <taxon>Dothideomycetes</taxon>
        <taxon>Dothideomycetes incertae sedis</taxon>
        <taxon>Eremomycetales</taxon>
        <taxon>Eremomycetaceae</taxon>
        <taxon>Eremomyces</taxon>
    </lineage>
</organism>
<dbReference type="GeneID" id="54418103"/>
<evidence type="ECO:0000313" key="5">
    <source>
        <dbReference type="RefSeq" id="XP_033534711.1"/>
    </source>
</evidence>
<reference evidence="5" key="3">
    <citation type="submission" date="2025-04" db="UniProtKB">
        <authorList>
            <consortium name="RefSeq"/>
        </authorList>
    </citation>
    <scope>IDENTIFICATION</scope>
    <source>
        <strain evidence="5">CBS 781.70</strain>
    </source>
</reference>
<feature type="compositionally biased region" description="Gly residues" evidence="1">
    <location>
        <begin position="1"/>
        <end position="10"/>
    </location>
</feature>
<feature type="transmembrane region" description="Helical" evidence="2">
    <location>
        <begin position="165"/>
        <end position="184"/>
    </location>
</feature>
<keyword evidence="2" id="KW-1133">Transmembrane helix</keyword>
<proteinExistence type="predicted"/>
<feature type="transmembrane region" description="Helical" evidence="2">
    <location>
        <begin position="49"/>
        <end position="69"/>
    </location>
</feature>
<dbReference type="PANTHER" id="PTHR37544">
    <property type="entry name" value="SPRAY-RELATED"/>
    <property type="match status" value="1"/>
</dbReference>
<dbReference type="PANTHER" id="PTHR37544:SF3">
    <property type="entry name" value="SPRAY"/>
    <property type="match status" value="1"/>
</dbReference>
<dbReference type="InterPro" id="IPR021840">
    <property type="entry name" value="DUF3433"/>
</dbReference>
<dbReference type="EMBL" id="ML975156">
    <property type="protein sequence ID" value="KAF1813080.1"/>
    <property type="molecule type" value="Genomic_DNA"/>
</dbReference>
<evidence type="ECO:0000313" key="3">
    <source>
        <dbReference type="EMBL" id="KAF1813080.1"/>
    </source>
</evidence>
<dbReference type="OrthoDB" id="3248909at2759"/>
<sequence length="569" mass="64668">MDIGFHGGDYSGPNQESESLRDRDESSASYFFPTAESEKPNWKPVSMRWQYIAVLTMIALGFAGLQEYLCQLSMQREKTNKGIITFITPDEIPTWLFFTWKYVPTLVLVTYGVGWQITDYEVKRLEPYYQLSKEGGATAAESLNMDYLTFFSYLTPVKAIRHRQWAVLLSSIGYLLASSLVPVLQSASFNLEPRKEDRKEGEPKFVRIDAPWSRAVTAFLIVVALCGTALIFQLRRKSGLQSDPKGIAGVASMATKSHVLNDFHELDTAPNHVIHKRLQHRRYKLYRSCLWQGERVKTETAPPSRLENPHPRMLRLAAGILYIVCLLLFGGLIPALMFVPGANVVTEKLPWFLTLLATLIKLVWTTFDCDVRVIEPYYILSRRQAPGRTLTLDYTGTIPGWIIIKAALNGHILVSVVGLGAIMCEVLTVVVSSFNFNSGETFRSFWGSFALAEFILLSLSVIATLVYVYRRHPFLPRQPGTIASVLAFVHQSKMLDPDFTNTEELNSKEMTEWLERIGKTYGLGWFRGRDKQDHCGVDEEVLDSNYFHGKDRSGTRFTGREDDFNWEVY</sequence>
<evidence type="ECO:0000256" key="1">
    <source>
        <dbReference type="SAM" id="MobiDB-lite"/>
    </source>
</evidence>
<feature type="transmembrane region" description="Helical" evidence="2">
    <location>
        <begin position="212"/>
        <end position="232"/>
    </location>
</feature>
<dbReference type="Pfam" id="PF11915">
    <property type="entry name" value="DUF3433"/>
    <property type="match status" value="2"/>
</dbReference>